<accession>A0A7W8ZUN4</accession>
<comment type="caution">
    <text evidence="1">The sequence shown here is derived from an EMBL/GenBank/DDBJ whole genome shotgun (WGS) entry which is preliminary data.</text>
</comment>
<dbReference type="AlphaFoldDB" id="A0A7W8ZUN4"/>
<sequence>MLRDDPDSAHFIAFVYPAVKAQLGRLGWRLHKSAYFSIPTIGVGIDSTSVTFWEAGMMGPTLTLAGSEIASVTVAPVSDGYRNHPAIQLRLNTSNRSKVLDLNLRDVRHRNLSSAELSEARDRIPLMR</sequence>
<dbReference type="GO" id="GO:0003677">
    <property type="term" value="F:DNA binding"/>
    <property type="evidence" value="ECO:0007669"/>
    <property type="project" value="UniProtKB-KW"/>
</dbReference>
<name>A0A7W8ZUN4_9MICO</name>
<gene>
    <name evidence="1" type="ORF">BJ997_001045</name>
</gene>
<organism evidence="1 2">
    <name type="scientific">Cryobacterium roopkundense</name>
    <dbReference type="NCBI Taxonomy" id="1001240"/>
    <lineage>
        <taxon>Bacteria</taxon>
        <taxon>Bacillati</taxon>
        <taxon>Actinomycetota</taxon>
        <taxon>Actinomycetes</taxon>
        <taxon>Micrococcales</taxon>
        <taxon>Microbacteriaceae</taxon>
        <taxon>Cryobacterium</taxon>
    </lineage>
</organism>
<dbReference type="Proteomes" id="UP000561726">
    <property type="component" value="Unassembled WGS sequence"/>
</dbReference>
<evidence type="ECO:0000313" key="1">
    <source>
        <dbReference type="EMBL" id="MBB5640497.1"/>
    </source>
</evidence>
<dbReference type="OrthoDB" id="9780520at2"/>
<protein>
    <submittedName>
        <fullName evidence="1">DNA-binding XRE family transcriptional regulator</fullName>
    </submittedName>
</protein>
<evidence type="ECO:0000313" key="2">
    <source>
        <dbReference type="Proteomes" id="UP000561726"/>
    </source>
</evidence>
<reference evidence="1 2" key="1">
    <citation type="submission" date="2020-08" db="EMBL/GenBank/DDBJ databases">
        <title>Sequencing the genomes of 1000 actinobacteria strains.</title>
        <authorList>
            <person name="Klenk H.-P."/>
        </authorList>
    </citation>
    <scope>NUCLEOTIDE SEQUENCE [LARGE SCALE GENOMIC DNA]</scope>
    <source>
        <strain evidence="1 2">DSM 21065</strain>
    </source>
</reference>
<dbReference type="EMBL" id="JACHBQ010000001">
    <property type="protein sequence ID" value="MBB5640497.1"/>
    <property type="molecule type" value="Genomic_DNA"/>
</dbReference>
<keyword evidence="1" id="KW-0238">DNA-binding</keyword>
<proteinExistence type="predicted"/>
<dbReference type="RefSeq" id="WP_152602368.1">
    <property type="nucleotide sequence ID" value="NZ_JACHBQ010000001.1"/>
</dbReference>